<dbReference type="Proteomes" id="UP000279860">
    <property type="component" value="Unassembled WGS sequence"/>
</dbReference>
<evidence type="ECO:0000313" key="2">
    <source>
        <dbReference type="EMBL" id="RRD62723.1"/>
    </source>
</evidence>
<dbReference type="Proteomes" id="UP000278609">
    <property type="component" value="Unassembled WGS sequence"/>
</dbReference>
<evidence type="ECO:0000313" key="4">
    <source>
        <dbReference type="Proteomes" id="UP000278609"/>
    </source>
</evidence>
<feature type="transmembrane region" description="Helical" evidence="1">
    <location>
        <begin position="27"/>
        <end position="46"/>
    </location>
</feature>
<gene>
    <name evidence="2" type="ORF">EII40_02050</name>
    <name evidence="3" type="ORF">EII41_09600</name>
</gene>
<evidence type="ECO:0000256" key="1">
    <source>
        <dbReference type="SAM" id="Phobius"/>
    </source>
</evidence>
<sequence length="78" mass="9626">MKYSNLPMRIFRFYIEGFRSMTWGRTLWILILIKLFVMFVILKIFFFPRYLNQFDTAEEKEHYVSEELVERALHPSNN</sequence>
<proteinExistence type="predicted"/>
<keyword evidence="1" id="KW-1133">Transmembrane helix</keyword>
<organism evidence="3 5">
    <name type="scientific">Tannerella forsythia</name>
    <name type="common">Bacteroides forsythus</name>
    <dbReference type="NCBI Taxonomy" id="28112"/>
    <lineage>
        <taxon>Bacteria</taxon>
        <taxon>Pseudomonadati</taxon>
        <taxon>Bacteroidota</taxon>
        <taxon>Bacteroidia</taxon>
        <taxon>Bacteroidales</taxon>
        <taxon>Tannerellaceae</taxon>
        <taxon>Tannerella</taxon>
    </lineage>
</organism>
<dbReference type="InterPro" id="IPR027853">
    <property type="entry name" value="DUF4492"/>
</dbReference>
<evidence type="ECO:0000313" key="5">
    <source>
        <dbReference type="Proteomes" id="UP000279860"/>
    </source>
</evidence>
<dbReference type="EMBL" id="RQYN01000037">
    <property type="protein sequence ID" value="RRD73376.1"/>
    <property type="molecule type" value="Genomic_DNA"/>
</dbReference>
<dbReference type="EMBL" id="RQYS01000006">
    <property type="protein sequence ID" value="RRD62723.1"/>
    <property type="molecule type" value="Genomic_DNA"/>
</dbReference>
<evidence type="ECO:0000313" key="3">
    <source>
        <dbReference type="EMBL" id="RRD73376.1"/>
    </source>
</evidence>
<name>A0A3P1YUE7_TANFO</name>
<comment type="caution">
    <text evidence="3">The sequence shown here is derived from an EMBL/GenBank/DDBJ whole genome shotgun (WGS) entry which is preliminary data.</text>
</comment>
<accession>A0A3P1YUE7</accession>
<dbReference type="RefSeq" id="WP_124750616.1">
    <property type="nucleotide sequence ID" value="NZ_RQYN01000037.1"/>
</dbReference>
<keyword evidence="1" id="KW-0812">Transmembrane</keyword>
<protein>
    <submittedName>
        <fullName evidence="3">DUF4492 domain-containing protein</fullName>
    </submittedName>
</protein>
<dbReference type="Pfam" id="PF14899">
    <property type="entry name" value="DUF4492"/>
    <property type="match status" value="1"/>
</dbReference>
<dbReference type="OrthoDB" id="1122086at2"/>
<dbReference type="AlphaFoldDB" id="A0A3P1YUE7"/>
<keyword evidence="1" id="KW-0472">Membrane</keyword>
<reference evidence="4 5" key="1">
    <citation type="submission" date="2018-11" db="EMBL/GenBank/DDBJ databases">
        <title>Genomes From Bacteria Associated with the Canine Oral Cavity: a Test Case for Automated Genome-Based Taxonomic Assignment.</title>
        <authorList>
            <person name="Coil D.A."/>
            <person name="Jospin G."/>
            <person name="Darling A.E."/>
            <person name="Wallis C."/>
            <person name="Davis I.J."/>
            <person name="Harris S."/>
            <person name="Eisen J.A."/>
            <person name="Holcombe L.J."/>
            <person name="O'Flynn C."/>
        </authorList>
    </citation>
    <scope>NUCLEOTIDE SEQUENCE [LARGE SCALE GENOMIC DNA]</scope>
    <source>
        <strain evidence="3 5">OH1426_COT-023</strain>
        <strain evidence="2 4">OH2617_COT-023</strain>
    </source>
</reference>